<organism evidence="1 2">
    <name type="scientific">Desulfosporosinus nitroreducens</name>
    <dbReference type="NCBI Taxonomy" id="2018668"/>
    <lineage>
        <taxon>Bacteria</taxon>
        <taxon>Bacillati</taxon>
        <taxon>Bacillota</taxon>
        <taxon>Clostridia</taxon>
        <taxon>Eubacteriales</taxon>
        <taxon>Desulfitobacteriaceae</taxon>
        <taxon>Desulfosporosinus</taxon>
    </lineage>
</organism>
<evidence type="ECO:0008006" key="3">
    <source>
        <dbReference type="Google" id="ProtNLM"/>
    </source>
</evidence>
<reference evidence="1" key="1">
    <citation type="submission" date="2022-05" db="EMBL/GenBank/DDBJ databases">
        <title>Expanded diversity of anoxic marine methylotrophy in a Black Sea sulfate reducing microorganism.</title>
        <authorList>
            <person name="Fischer P.Q."/>
            <person name="Stams A.J.M."/>
            <person name="Villanueva L."/>
            <person name="Sousa D.Z."/>
        </authorList>
    </citation>
    <scope>NUCLEOTIDE SEQUENCE</scope>
    <source>
        <strain evidence="1">P130</strain>
    </source>
</reference>
<dbReference type="RefSeq" id="WP_302050413.1">
    <property type="nucleotide sequence ID" value="NZ_JAMJEV010000048.1"/>
</dbReference>
<evidence type="ECO:0000313" key="2">
    <source>
        <dbReference type="Proteomes" id="UP001176021"/>
    </source>
</evidence>
<accession>A0ABT8R199</accession>
<dbReference type="EMBL" id="JAMJEV010000048">
    <property type="protein sequence ID" value="MDO0826068.1"/>
    <property type="molecule type" value="Genomic_DNA"/>
</dbReference>
<sequence length="91" mass="10322">MGKLEKYLQKNLVLAGRDTKALKGVLKEQGYEFEETRDGQLKLIASRAVENPERLAELLVKSNQPPTMLRVITEDLEGYFLRTIGMVRGTN</sequence>
<keyword evidence="2" id="KW-1185">Reference proteome</keyword>
<evidence type="ECO:0000313" key="1">
    <source>
        <dbReference type="EMBL" id="MDO0826068.1"/>
    </source>
</evidence>
<proteinExistence type="predicted"/>
<protein>
    <recommendedName>
        <fullName evidence="3">DUF4162 domain-containing protein</fullName>
    </recommendedName>
</protein>
<comment type="caution">
    <text evidence="1">The sequence shown here is derived from an EMBL/GenBank/DDBJ whole genome shotgun (WGS) entry which is preliminary data.</text>
</comment>
<dbReference type="Proteomes" id="UP001176021">
    <property type="component" value="Unassembled WGS sequence"/>
</dbReference>
<name>A0ABT8R199_9FIRM</name>
<gene>
    <name evidence="1" type="ORF">M8H41_25140</name>
</gene>